<dbReference type="Gene3D" id="3.20.80.10">
    <property type="entry name" value="Regulatory factor, effector binding domain"/>
    <property type="match status" value="1"/>
</dbReference>
<evidence type="ECO:0000313" key="1">
    <source>
        <dbReference type="EMBL" id="RKN62996.1"/>
    </source>
</evidence>
<organism evidence="1 2">
    <name type="scientific">Paenibacillus ginsengarvi</name>
    <dbReference type="NCBI Taxonomy" id="400777"/>
    <lineage>
        <taxon>Bacteria</taxon>
        <taxon>Bacillati</taxon>
        <taxon>Bacillota</taxon>
        <taxon>Bacilli</taxon>
        <taxon>Bacillales</taxon>
        <taxon>Paenibacillaceae</taxon>
        <taxon>Paenibacillus</taxon>
    </lineage>
</organism>
<evidence type="ECO:0000313" key="2">
    <source>
        <dbReference type="Proteomes" id="UP000282311"/>
    </source>
</evidence>
<protein>
    <recommendedName>
        <fullName evidence="3">GyrI-like small molecule binding domain-containing protein</fullName>
    </recommendedName>
</protein>
<dbReference type="AlphaFoldDB" id="A0A3B0AUU4"/>
<comment type="caution">
    <text evidence="1">The sequence shown here is derived from an EMBL/GenBank/DDBJ whole genome shotgun (WGS) entry which is preliminary data.</text>
</comment>
<accession>A0A3B0AUU4</accession>
<dbReference type="Proteomes" id="UP000282311">
    <property type="component" value="Unassembled WGS sequence"/>
</dbReference>
<sequence>MGNNSVKLTDNRKEYKSVYQLKPNIVMINEIPDLNFLVIENEGRRYDLARDEPSLIWLFSRIQNQLRMITSKRMQYNFRLMPFEMIWQDQLPDGIWKRVVMVQVPEQIDQLLVDEAIHNVRIKNKGVEFLVPSFQRISQRLCAHTLHLGHYDEIANPEDHITKTVSSQGFRSRGKTREIYMNPPTWNPVEKWQTIVRIPIEKI</sequence>
<proteinExistence type="predicted"/>
<dbReference type="RefSeq" id="WP_120751823.1">
    <property type="nucleotide sequence ID" value="NZ_RBAH01000046.1"/>
</dbReference>
<keyword evidence="2" id="KW-1185">Reference proteome</keyword>
<evidence type="ECO:0008006" key="3">
    <source>
        <dbReference type="Google" id="ProtNLM"/>
    </source>
</evidence>
<dbReference type="EMBL" id="RBAH01000046">
    <property type="protein sequence ID" value="RKN62996.1"/>
    <property type="molecule type" value="Genomic_DNA"/>
</dbReference>
<dbReference type="OrthoDB" id="2855159at2"/>
<dbReference type="SUPFAM" id="SSF55136">
    <property type="entry name" value="Probable bacterial effector-binding domain"/>
    <property type="match status" value="1"/>
</dbReference>
<reference evidence="1 2" key="1">
    <citation type="journal article" date="2007" name="Int. J. Syst. Evol. Microbiol.">
        <title>Paenibacillus ginsengarvi sp. nov., isolated from soil from ginseng cultivation.</title>
        <authorList>
            <person name="Yoon M.H."/>
            <person name="Ten L.N."/>
            <person name="Im W.T."/>
        </authorList>
    </citation>
    <scope>NUCLEOTIDE SEQUENCE [LARGE SCALE GENOMIC DNA]</scope>
    <source>
        <strain evidence="1 2">KCTC 13059</strain>
    </source>
</reference>
<name>A0A3B0AUU4_9BACL</name>
<gene>
    <name evidence="1" type="ORF">D7M11_34535</name>
</gene>
<dbReference type="InterPro" id="IPR011256">
    <property type="entry name" value="Reg_factor_effector_dom_sf"/>
</dbReference>